<evidence type="ECO:0000256" key="2">
    <source>
        <dbReference type="ARBA" id="ARBA00006671"/>
    </source>
</evidence>
<dbReference type="InterPro" id="IPR000259">
    <property type="entry name" value="Adhesion_dom_fimbrial"/>
</dbReference>
<dbReference type="InterPro" id="IPR050263">
    <property type="entry name" value="Bact_Fimbrial_Adh_Pro"/>
</dbReference>
<proteinExistence type="inferred from homology"/>
<name>A0A736MFH8_SALHO</name>
<dbReference type="Gene3D" id="2.60.40.1090">
    <property type="entry name" value="Fimbrial-type adhesion domain"/>
    <property type="match status" value="1"/>
</dbReference>
<organism evidence="6">
    <name type="scientific">Salmonella enterica subsp. houtenae serovar 44:z36[z38]:-</name>
    <dbReference type="NCBI Taxonomy" id="1967609"/>
    <lineage>
        <taxon>Bacteria</taxon>
        <taxon>Pseudomonadati</taxon>
        <taxon>Pseudomonadota</taxon>
        <taxon>Gammaproteobacteria</taxon>
        <taxon>Enterobacterales</taxon>
        <taxon>Enterobacteriaceae</taxon>
        <taxon>Salmonella</taxon>
    </lineage>
</organism>
<comment type="subcellular location">
    <subcellularLocation>
        <location evidence="1">Fimbrium</location>
    </subcellularLocation>
</comment>
<dbReference type="InterPro" id="IPR008966">
    <property type="entry name" value="Adhesion_dom_sf"/>
</dbReference>
<evidence type="ECO:0000313" key="6">
    <source>
        <dbReference type="EMBL" id="HAE7581341.1"/>
    </source>
</evidence>
<gene>
    <name evidence="6" type="ORF">GND75_002960</name>
</gene>
<dbReference type="GO" id="GO:0009289">
    <property type="term" value="C:pilus"/>
    <property type="evidence" value="ECO:0007669"/>
    <property type="project" value="UniProtKB-SubCell"/>
</dbReference>
<evidence type="ECO:0000256" key="4">
    <source>
        <dbReference type="ARBA" id="ARBA00023263"/>
    </source>
</evidence>
<sequence length="184" mass="20067">MSKRGRKEIWPYVGAWLLLLLIAGYLQAAGTGLDITFKGTLIDRQCVFEQDDMPLEVIFPPKGIRFFKTYIRTETMPFTLGLKNCTAATQGKTVDLTFSYPQTETVDGVAMLKPTGDTGLVIVLLDGAGNMIEQNKTVDVGSITQTGSGKINRFTLGAYVMAPSGVTVKEGKYSATATFMVSYR</sequence>
<dbReference type="PANTHER" id="PTHR33420">
    <property type="entry name" value="FIMBRIAL SUBUNIT ELFA-RELATED"/>
    <property type="match status" value="1"/>
</dbReference>
<keyword evidence="3" id="KW-0732">Signal</keyword>
<dbReference type="SUPFAM" id="SSF49401">
    <property type="entry name" value="Bacterial adhesins"/>
    <property type="match status" value="1"/>
</dbReference>
<dbReference type="InterPro" id="IPR036937">
    <property type="entry name" value="Adhesion_dom_fimbrial_sf"/>
</dbReference>
<evidence type="ECO:0000256" key="1">
    <source>
        <dbReference type="ARBA" id="ARBA00004561"/>
    </source>
</evidence>
<dbReference type="AlphaFoldDB" id="A0A736MFH8"/>
<feature type="domain" description="Fimbrial-type adhesion" evidence="5">
    <location>
        <begin position="35"/>
        <end position="183"/>
    </location>
</feature>
<dbReference type="Pfam" id="PF00419">
    <property type="entry name" value="Fimbrial"/>
    <property type="match status" value="1"/>
</dbReference>
<protein>
    <submittedName>
        <fullName evidence="6">Type 1 fimbrial protein</fullName>
    </submittedName>
</protein>
<dbReference type="GO" id="GO:0043709">
    <property type="term" value="P:cell adhesion involved in single-species biofilm formation"/>
    <property type="evidence" value="ECO:0007669"/>
    <property type="project" value="TreeGrafter"/>
</dbReference>
<dbReference type="PANTHER" id="PTHR33420:SF3">
    <property type="entry name" value="FIMBRIAL SUBUNIT ELFA"/>
    <property type="match status" value="1"/>
</dbReference>
<evidence type="ECO:0000256" key="3">
    <source>
        <dbReference type="ARBA" id="ARBA00022729"/>
    </source>
</evidence>
<reference evidence="6" key="2">
    <citation type="submission" date="2018-07" db="EMBL/GenBank/DDBJ databases">
        <authorList>
            <consortium name="NCBI Pathogen Detection Project"/>
        </authorList>
    </citation>
    <scope>NUCLEOTIDE SEQUENCE</scope>
    <source>
        <strain evidence="6">166-88</strain>
    </source>
</reference>
<reference evidence="6" key="1">
    <citation type="journal article" date="2018" name="Genome Biol.">
        <title>SKESA: strategic k-mer extension for scrupulous assemblies.</title>
        <authorList>
            <person name="Souvorov A."/>
            <person name="Agarwala R."/>
            <person name="Lipman D.J."/>
        </authorList>
    </citation>
    <scope>NUCLEOTIDE SEQUENCE</scope>
    <source>
        <strain evidence="6">166-88</strain>
    </source>
</reference>
<keyword evidence="4" id="KW-0281">Fimbrium</keyword>
<accession>A0A736MFH8</accession>
<dbReference type="EMBL" id="DAASYS010000012">
    <property type="protein sequence ID" value="HAE7581341.1"/>
    <property type="molecule type" value="Genomic_DNA"/>
</dbReference>
<comment type="caution">
    <text evidence="6">The sequence shown here is derived from an EMBL/GenBank/DDBJ whole genome shotgun (WGS) entry which is preliminary data.</text>
</comment>
<evidence type="ECO:0000259" key="5">
    <source>
        <dbReference type="Pfam" id="PF00419"/>
    </source>
</evidence>
<comment type="similarity">
    <text evidence="2">Belongs to the fimbrial protein family.</text>
</comment>